<proteinExistence type="predicted"/>
<keyword evidence="2" id="KW-1003">Cell membrane</keyword>
<dbReference type="AlphaFoldDB" id="D6TRS2"/>
<keyword evidence="9" id="KW-1185">Reference proteome</keyword>
<feature type="transmembrane region" description="Helical" evidence="7">
    <location>
        <begin position="101"/>
        <end position="129"/>
    </location>
</feature>
<feature type="transmembrane region" description="Helical" evidence="7">
    <location>
        <begin position="217"/>
        <end position="239"/>
    </location>
</feature>
<keyword evidence="5 7" id="KW-0472">Membrane</keyword>
<dbReference type="EMBL" id="ADVG01000002">
    <property type="protein sequence ID" value="EFH86024.1"/>
    <property type="molecule type" value="Genomic_DNA"/>
</dbReference>
<comment type="subcellular location">
    <subcellularLocation>
        <location evidence="1">Cell membrane</location>
        <topology evidence="1">Multi-pass membrane protein</topology>
    </subcellularLocation>
</comment>
<reference evidence="8 9" key="1">
    <citation type="journal article" date="2011" name="Stand. Genomic Sci.">
        <title>Non-contiguous finished genome sequence and contextual data of the filamentous soil bacterium Ktedonobacter racemifer type strain (SOSP1-21).</title>
        <authorList>
            <person name="Chang Y.J."/>
            <person name="Land M."/>
            <person name="Hauser L."/>
            <person name="Chertkov O."/>
            <person name="Del Rio T.G."/>
            <person name="Nolan M."/>
            <person name="Copeland A."/>
            <person name="Tice H."/>
            <person name="Cheng J.F."/>
            <person name="Lucas S."/>
            <person name="Han C."/>
            <person name="Goodwin L."/>
            <person name="Pitluck S."/>
            <person name="Ivanova N."/>
            <person name="Ovchinikova G."/>
            <person name="Pati A."/>
            <person name="Chen A."/>
            <person name="Palaniappan K."/>
            <person name="Mavromatis K."/>
            <person name="Liolios K."/>
            <person name="Brettin T."/>
            <person name="Fiebig A."/>
            <person name="Rohde M."/>
            <person name="Abt B."/>
            <person name="Goker M."/>
            <person name="Detter J.C."/>
            <person name="Woyke T."/>
            <person name="Bristow J."/>
            <person name="Eisen J.A."/>
            <person name="Markowitz V."/>
            <person name="Hugenholtz P."/>
            <person name="Kyrpides N.C."/>
            <person name="Klenk H.P."/>
            <person name="Lapidus A."/>
        </authorList>
    </citation>
    <scope>NUCLEOTIDE SEQUENCE [LARGE SCALE GENOMIC DNA]</scope>
    <source>
        <strain evidence="9">DSM 44963</strain>
    </source>
</reference>
<dbReference type="Pfam" id="PF03631">
    <property type="entry name" value="Virul_fac_BrkB"/>
    <property type="match status" value="1"/>
</dbReference>
<gene>
    <name evidence="8" type="ORF">Krac_7290</name>
</gene>
<name>D6TRS2_KTERA</name>
<evidence type="ECO:0000256" key="6">
    <source>
        <dbReference type="SAM" id="MobiDB-lite"/>
    </source>
</evidence>
<evidence type="ECO:0000256" key="7">
    <source>
        <dbReference type="SAM" id="Phobius"/>
    </source>
</evidence>
<dbReference type="PANTHER" id="PTHR30213">
    <property type="entry name" value="INNER MEMBRANE PROTEIN YHJD"/>
    <property type="match status" value="1"/>
</dbReference>
<dbReference type="eggNOG" id="COG1295">
    <property type="taxonomic scope" value="Bacteria"/>
</dbReference>
<evidence type="ECO:0000256" key="4">
    <source>
        <dbReference type="ARBA" id="ARBA00022989"/>
    </source>
</evidence>
<dbReference type="OrthoDB" id="154625at2"/>
<dbReference type="GO" id="GO:0005886">
    <property type="term" value="C:plasma membrane"/>
    <property type="evidence" value="ECO:0007669"/>
    <property type="project" value="UniProtKB-SubCell"/>
</dbReference>
<feature type="transmembrane region" description="Helical" evidence="7">
    <location>
        <begin position="179"/>
        <end position="205"/>
    </location>
</feature>
<accession>D6TRS2</accession>
<dbReference type="FunCoup" id="D6TRS2">
    <property type="interactions" value="309"/>
</dbReference>
<evidence type="ECO:0000256" key="1">
    <source>
        <dbReference type="ARBA" id="ARBA00004651"/>
    </source>
</evidence>
<evidence type="ECO:0000256" key="2">
    <source>
        <dbReference type="ARBA" id="ARBA00022475"/>
    </source>
</evidence>
<evidence type="ECO:0000256" key="5">
    <source>
        <dbReference type="ARBA" id="ARBA00023136"/>
    </source>
</evidence>
<comment type="caution">
    <text evidence="8">The sequence shown here is derived from an EMBL/GenBank/DDBJ whole genome shotgun (WGS) entry which is preliminary data.</text>
</comment>
<feature type="transmembrane region" description="Helical" evidence="7">
    <location>
        <begin position="40"/>
        <end position="62"/>
    </location>
</feature>
<dbReference type="PANTHER" id="PTHR30213:SF0">
    <property type="entry name" value="UPF0761 MEMBRANE PROTEIN YIHY"/>
    <property type="match status" value="1"/>
</dbReference>
<feature type="compositionally biased region" description="Basic and acidic residues" evidence="6">
    <location>
        <begin position="308"/>
        <end position="335"/>
    </location>
</feature>
<feature type="transmembrane region" description="Helical" evidence="7">
    <location>
        <begin position="141"/>
        <end position="167"/>
    </location>
</feature>
<evidence type="ECO:0000313" key="8">
    <source>
        <dbReference type="EMBL" id="EFH86024.1"/>
    </source>
</evidence>
<protein>
    <submittedName>
        <fullName evidence="8">Ribonuclease BN</fullName>
    </submittedName>
</protein>
<organism evidence="8 9">
    <name type="scientific">Ktedonobacter racemifer DSM 44963</name>
    <dbReference type="NCBI Taxonomy" id="485913"/>
    <lineage>
        <taxon>Bacteria</taxon>
        <taxon>Bacillati</taxon>
        <taxon>Chloroflexota</taxon>
        <taxon>Ktedonobacteria</taxon>
        <taxon>Ktedonobacterales</taxon>
        <taxon>Ktedonobacteraceae</taxon>
        <taxon>Ktedonobacter</taxon>
    </lineage>
</organism>
<feature type="region of interest" description="Disordered" evidence="6">
    <location>
        <begin position="301"/>
        <end position="360"/>
    </location>
</feature>
<evidence type="ECO:0000313" key="9">
    <source>
        <dbReference type="Proteomes" id="UP000004508"/>
    </source>
</evidence>
<feature type="compositionally biased region" description="Basic and acidic residues" evidence="6">
    <location>
        <begin position="346"/>
        <end position="360"/>
    </location>
</feature>
<dbReference type="RefSeq" id="WP_007909975.1">
    <property type="nucleotide sequence ID" value="NZ_ADVG01000002.1"/>
</dbReference>
<dbReference type="InParanoid" id="D6TRS2"/>
<keyword evidence="3 7" id="KW-0812">Transmembrane</keyword>
<dbReference type="Proteomes" id="UP000004508">
    <property type="component" value="Unassembled WGS sequence"/>
</dbReference>
<sequence>MAEQVQQFTEKREVRPWKEFALKFKNDWAFNLSAALAYHLLLAIFPVLVALLSLLGLVFGFMGGDSTKSVTNMMVSALPSVTNPQGVVQGVQSNLKASSGILGVIAVVSAILVGARLFALLETFFSIVYHVRPRPIVRRMVIAIAVFILFILLVPVMSLAASIPVLVASVLQATTLGHFAFLTTAAGFLGGVLAAFLLFLAIYVIVPNLHIRLRHGWKGAIVSAVALQLYLVLFPLYVAHFLKGAVGAVGFAAILLVFFYYFAVLLFLGAEVNAYFVEGVRPTPNDLATFYSTMAGKVNEDIPEDESESHVDTKPTEQRDKERSVNYVTETRDQDVAPQVAQNPRVQHEVTKRQQPEHES</sequence>
<feature type="transmembrane region" description="Helical" evidence="7">
    <location>
        <begin position="245"/>
        <end position="268"/>
    </location>
</feature>
<dbReference type="InterPro" id="IPR017039">
    <property type="entry name" value="Virul_fac_BrkB"/>
</dbReference>
<keyword evidence="4 7" id="KW-1133">Transmembrane helix</keyword>
<evidence type="ECO:0000256" key="3">
    <source>
        <dbReference type="ARBA" id="ARBA00022692"/>
    </source>
</evidence>